<evidence type="ECO:0000313" key="2">
    <source>
        <dbReference type="EMBL" id="GMH86024.1"/>
    </source>
</evidence>
<protein>
    <submittedName>
        <fullName evidence="2">Uncharacterized protein</fullName>
    </submittedName>
</protein>
<feature type="signal peptide" evidence="1">
    <location>
        <begin position="1"/>
        <end position="17"/>
    </location>
</feature>
<evidence type="ECO:0000256" key="1">
    <source>
        <dbReference type="SAM" id="SignalP"/>
    </source>
</evidence>
<dbReference type="AlphaFoldDB" id="A0A9W7B872"/>
<name>A0A9W7B872_9STRA</name>
<dbReference type="EMBL" id="BRXX01000055">
    <property type="protein sequence ID" value="GMH86024.1"/>
    <property type="molecule type" value="Genomic_DNA"/>
</dbReference>
<evidence type="ECO:0000313" key="3">
    <source>
        <dbReference type="Proteomes" id="UP001165160"/>
    </source>
</evidence>
<keyword evidence="3" id="KW-1185">Reference proteome</keyword>
<sequence>MKFLVAVALSLFSAVFADDQSYHRFSDPSTHLKVTSCRNIPTDLFGDEPGTCESVGYTEACVSCRGAMTFMVEDTSTCRQESTECYFRTEDEECLGTSQCPYGKEREGERERAHKGLRGQVNCERLGPGSATMCVELPYCEWDDSNYPPKCHHI</sequence>
<dbReference type="Proteomes" id="UP001165160">
    <property type="component" value="Unassembled WGS sequence"/>
</dbReference>
<reference evidence="3" key="1">
    <citation type="journal article" date="2023" name="Commun. Biol.">
        <title>Genome analysis of Parmales, the sister group of diatoms, reveals the evolutionary specialization of diatoms from phago-mixotrophs to photoautotrophs.</title>
        <authorList>
            <person name="Ban H."/>
            <person name="Sato S."/>
            <person name="Yoshikawa S."/>
            <person name="Yamada K."/>
            <person name="Nakamura Y."/>
            <person name="Ichinomiya M."/>
            <person name="Sato N."/>
            <person name="Blanc-Mathieu R."/>
            <person name="Endo H."/>
            <person name="Kuwata A."/>
            <person name="Ogata H."/>
        </authorList>
    </citation>
    <scope>NUCLEOTIDE SEQUENCE [LARGE SCALE GENOMIC DNA]</scope>
    <source>
        <strain evidence="3">NIES 3699</strain>
    </source>
</reference>
<comment type="caution">
    <text evidence="2">The sequence shown here is derived from an EMBL/GenBank/DDBJ whole genome shotgun (WGS) entry which is preliminary data.</text>
</comment>
<gene>
    <name evidence="2" type="ORF">TrVE_jg10167</name>
</gene>
<keyword evidence="1" id="KW-0732">Signal</keyword>
<accession>A0A9W7B872</accession>
<organism evidence="2 3">
    <name type="scientific">Triparma verrucosa</name>
    <dbReference type="NCBI Taxonomy" id="1606542"/>
    <lineage>
        <taxon>Eukaryota</taxon>
        <taxon>Sar</taxon>
        <taxon>Stramenopiles</taxon>
        <taxon>Ochrophyta</taxon>
        <taxon>Bolidophyceae</taxon>
        <taxon>Parmales</taxon>
        <taxon>Triparmaceae</taxon>
        <taxon>Triparma</taxon>
    </lineage>
</organism>
<feature type="chain" id="PRO_5040957992" evidence="1">
    <location>
        <begin position="18"/>
        <end position="154"/>
    </location>
</feature>
<proteinExistence type="predicted"/>